<dbReference type="SUPFAM" id="SSF52058">
    <property type="entry name" value="L domain-like"/>
    <property type="match status" value="1"/>
</dbReference>
<dbReference type="GeneID" id="62162473"/>
<comment type="caution">
    <text evidence="5">The sequence shown here is derived from an EMBL/GenBank/DDBJ whole genome shotgun (WGS) entry which is preliminary data.</text>
</comment>
<evidence type="ECO:0000256" key="3">
    <source>
        <dbReference type="SAM" id="MobiDB-lite"/>
    </source>
</evidence>
<dbReference type="PANTHER" id="PTHR46652:SF3">
    <property type="entry name" value="LEUCINE-RICH REPEAT-CONTAINING PROTEIN 9"/>
    <property type="match status" value="1"/>
</dbReference>
<dbReference type="SMART" id="SM00365">
    <property type="entry name" value="LRR_SD22"/>
    <property type="match status" value="10"/>
</dbReference>
<dbReference type="SMART" id="SM00369">
    <property type="entry name" value="LRR_TYP"/>
    <property type="match status" value="5"/>
</dbReference>
<organism evidence="5 6">
    <name type="scientific">Colletotrichum karsti</name>
    <dbReference type="NCBI Taxonomy" id="1095194"/>
    <lineage>
        <taxon>Eukaryota</taxon>
        <taxon>Fungi</taxon>
        <taxon>Dikarya</taxon>
        <taxon>Ascomycota</taxon>
        <taxon>Pezizomycotina</taxon>
        <taxon>Sordariomycetes</taxon>
        <taxon>Hypocreomycetidae</taxon>
        <taxon>Glomerellales</taxon>
        <taxon>Glomerellaceae</taxon>
        <taxon>Colletotrichum</taxon>
        <taxon>Colletotrichum boninense species complex</taxon>
    </lineage>
</organism>
<dbReference type="Pfam" id="PF13855">
    <property type="entry name" value="LRR_8"/>
    <property type="match status" value="1"/>
</dbReference>
<keyword evidence="1" id="KW-0433">Leucine-rich repeat</keyword>
<dbReference type="RefSeq" id="XP_038745211.1">
    <property type="nucleotide sequence ID" value="XM_038889399.1"/>
</dbReference>
<dbReference type="InterPro" id="IPR001611">
    <property type="entry name" value="Leu-rich_rpt"/>
</dbReference>
<dbReference type="FunFam" id="3.80.10.10:FF:001078">
    <property type="entry name" value="Protein phosphatase PP1 regulatory subunit sds22"/>
    <property type="match status" value="1"/>
</dbReference>
<dbReference type="AlphaFoldDB" id="A0A9P6I4M4"/>
<reference evidence="5" key="2">
    <citation type="submission" date="2020-11" db="EMBL/GenBank/DDBJ databases">
        <title>Whole genome sequencing of Colletotrichum sp.</title>
        <authorList>
            <person name="Li H."/>
        </authorList>
    </citation>
    <scope>NUCLEOTIDE SEQUENCE</scope>
    <source>
        <strain evidence="5">CkLH20</strain>
    </source>
</reference>
<dbReference type="InterPro" id="IPR003603">
    <property type="entry name" value="U2A'_phosphoprotein32A_C"/>
</dbReference>
<evidence type="ECO:0000256" key="2">
    <source>
        <dbReference type="ARBA" id="ARBA00022737"/>
    </source>
</evidence>
<evidence type="ECO:0000313" key="6">
    <source>
        <dbReference type="Proteomes" id="UP000781932"/>
    </source>
</evidence>
<dbReference type="Pfam" id="PF12799">
    <property type="entry name" value="LRR_4"/>
    <property type="match status" value="2"/>
</dbReference>
<dbReference type="OrthoDB" id="266138at2759"/>
<dbReference type="Gene3D" id="3.80.10.10">
    <property type="entry name" value="Ribonuclease Inhibitor"/>
    <property type="match status" value="2"/>
</dbReference>
<dbReference type="InterPro" id="IPR050836">
    <property type="entry name" value="SDS22/Internalin_LRR"/>
</dbReference>
<dbReference type="EMBL" id="JAATWM020000020">
    <property type="protein sequence ID" value="KAF9875750.1"/>
    <property type="molecule type" value="Genomic_DNA"/>
</dbReference>
<dbReference type="InterPro" id="IPR032675">
    <property type="entry name" value="LRR_dom_sf"/>
</dbReference>
<feature type="region of interest" description="Disordered" evidence="3">
    <location>
        <begin position="56"/>
        <end position="75"/>
    </location>
</feature>
<name>A0A9P6I4M4_9PEZI</name>
<gene>
    <name evidence="5" type="ORF">CkaCkLH20_06682</name>
</gene>
<proteinExistence type="predicted"/>
<dbReference type="Proteomes" id="UP000781932">
    <property type="component" value="Unassembled WGS sequence"/>
</dbReference>
<feature type="domain" description="U2A'/phosphoprotein 32 family A C-terminal" evidence="4">
    <location>
        <begin position="356"/>
        <end position="374"/>
    </location>
</feature>
<protein>
    <submittedName>
        <fullName evidence="5">Protein phosphatase 1 regulatory subunit SDS22</fullName>
    </submittedName>
</protein>
<evidence type="ECO:0000313" key="5">
    <source>
        <dbReference type="EMBL" id="KAF9875750.1"/>
    </source>
</evidence>
<reference evidence="5" key="1">
    <citation type="submission" date="2020-03" db="EMBL/GenBank/DDBJ databases">
        <authorList>
            <person name="He L."/>
        </authorList>
    </citation>
    <scope>NUCLEOTIDE SEQUENCE</scope>
    <source>
        <strain evidence="5">CkLH20</strain>
    </source>
</reference>
<dbReference type="InterPro" id="IPR003591">
    <property type="entry name" value="Leu-rich_rpt_typical-subtyp"/>
</dbReference>
<dbReference type="PANTHER" id="PTHR46652">
    <property type="entry name" value="LEUCINE-RICH REPEAT AND IQ DOMAIN-CONTAINING PROTEIN 1-RELATED"/>
    <property type="match status" value="1"/>
</dbReference>
<sequence>MPGSVDPKTPTEHSPRQSPRIELPEEDEAHDGQTSPGMRNSKGWDGKLRVQRTAVLANPEVLSDPESDDENVIPGEELPADEDLLDGEDLETDELIVSHARVSSIPALRLERFTKVVRLCLRQNSIQQIDGLSPLAPTLEDLDFYDNLISHIRGLEDLTNLTSLDLSFNKIKHIKRVDHLVKLKELFLVANKIATIENLDGLANLTSLELGSNRIRVLQNLDPLKKLEELWVAKNKITELSGLGGLPALKILSIQSNRVRDLSPLKDVPSLEELYISHNALTSLEGLEQNEKLRVLDISNNAVASVKGLKPLKNLEELWASYNQIADFNEVEKELRDKEQLTTVYFEGNPLQLRGPAVYRNKVRLALPQLSQIDASNFRQNIVAWSVLEHELTRPAWRYNGV</sequence>
<dbReference type="SMART" id="SM00446">
    <property type="entry name" value="LRRcap"/>
    <property type="match status" value="1"/>
</dbReference>
<accession>A0A9P6I4M4</accession>
<evidence type="ECO:0000256" key="1">
    <source>
        <dbReference type="ARBA" id="ARBA00022614"/>
    </source>
</evidence>
<evidence type="ECO:0000259" key="4">
    <source>
        <dbReference type="SMART" id="SM00446"/>
    </source>
</evidence>
<keyword evidence="6" id="KW-1185">Reference proteome</keyword>
<dbReference type="SMART" id="SM00364">
    <property type="entry name" value="LRR_BAC"/>
    <property type="match status" value="5"/>
</dbReference>
<dbReference type="PROSITE" id="PS51450">
    <property type="entry name" value="LRR"/>
    <property type="match status" value="8"/>
</dbReference>
<dbReference type="InterPro" id="IPR025875">
    <property type="entry name" value="Leu-rich_rpt_4"/>
</dbReference>
<keyword evidence="2" id="KW-0677">Repeat</keyword>
<feature type="region of interest" description="Disordered" evidence="3">
    <location>
        <begin position="1"/>
        <end position="46"/>
    </location>
</feature>